<evidence type="ECO:0008006" key="5">
    <source>
        <dbReference type="Google" id="ProtNLM"/>
    </source>
</evidence>
<sequence>MSRYTVGTSIAATFASILLVSTHAFAQPKGDDSPRAPRQEAVDACVGKTAGTEVQFTVKGRDGESRTMTGTCQEQNGKLAARMQRPPHEGGERGERPARD</sequence>
<feature type="signal peptide" evidence="2">
    <location>
        <begin position="1"/>
        <end position="26"/>
    </location>
</feature>
<dbReference type="AlphaFoldDB" id="A0A3M6QPR4"/>
<keyword evidence="4" id="KW-1185">Reference proteome</keyword>
<evidence type="ECO:0000256" key="2">
    <source>
        <dbReference type="SAM" id="SignalP"/>
    </source>
</evidence>
<dbReference type="EMBL" id="RDQO01000004">
    <property type="protein sequence ID" value="RMX05028.1"/>
    <property type="molecule type" value="Genomic_DNA"/>
</dbReference>
<gene>
    <name evidence="3" type="ORF">D8I35_14375</name>
</gene>
<protein>
    <recommendedName>
        <fullName evidence="5">DUF1161 domain-containing protein</fullName>
    </recommendedName>
</protein>
<dbReference type="RefSeq" id="WP_122230513.1">
    <property type="nucleotide sequence ID" value="NZ_RDQO01000004.1"/>
</dbReference>
<keyword evidence="2" id="KW-0732">Signal</keyword>
<name>A0A3M6QPR4_9BURK</name>
<reference evidence="3 4" key="1">
    <citation type="submission" date="2018-10" db="EMBL/GenBank/DDBJ databases">
        <title>Draft genome of Cortibacter populi DSM10536.</title>
        <authorList>
            <person name="Bernier A.-M."/>
            <person name="Bernard K."/>
        </authorList>
    </citation>
    <scope>NUCLEOTIDE SEQUENCE [LARGE SCALE GENOMIC DNA]</scope>
    <source>
        <strain evidence="3 4">DSM 105136</strain>
    </source>
</reference>
<comment type="caution">
    <text evidence="3">The sequence shown here is derived from an EMBL/GenBank/DDBJ whole genome shotgun (WGS) entry which is preliminary data.</text>
</comment>
<dbReference type="Proteomes" id="UP000278006">
    <property type="component" value="Unassembled WGS sequence"/>
</dbReference>
<evidence type="ECO:0000256" key="1">
    <source>
        <dbReference type="SAM" id="MobiDB-lite"/>
    </source>
</evidence>
<accession>A0A3M6QPR4</accession>
<feature type="chain" id="PRO_5018170755" description="DUF1161 domain-containing protein" evidence="2">
    <location>
        <begin position="27"/>
        <end position="100"/>
    </location>
</feature>
<proteinExistence type="predicted"/>
<evidence type="ECO:0000313" key="3">
    <source>
        <dbReference type="EMBL" id="RMX05028.1"/>
    </source>
</evidence>
<evidence type="ECO:0000313" key="4">
    <source>
        <dbReference type="Proteomes" id="UP000278006"/>
    </source>
</evidence>
<feature type="region of interest" description="Disordered" evidence="1">
    <location>
        <begin position="60"/>
        <end position="100"/>
    </location>
</feature>
<organism evidence="3 4">
    <name type="scientific">Corticibacter populi</name>
    <dbReference type="NCBI Taxonomy" id="1550736"/>
    <lineage>
        <taxon>Bacteria</taxon>
        <taxon>Pseudomonadati</taxon>
        <taxon>Pseudomonadota</taxon>
        <taxon>Betaproteobacteria</taxon>
        <taxon>Burkholderiales</taxon>
        <taxon>Comamonadaceae</taxon>
        <taxon>Corticibacter</taxon>
    </lineage>
</organism>
<feature type="compositionally biased region" description="Polar residues" evidence="1">
    <location>
        <begin position="66"/>
        <end position="76"/>
    </location>
</feature>
<feature type="compositionally biased region" description="Basic and acidic residues" evidence="1">
    <location>
        <begin position="86"/>
        <end position="100"/>
    </location>
</feature>